<dbReference type="EMBL" id="GBRH01277022">
    <property type="protein sequence ID" value="JAD20873.1"/>
    <property type="molecule type" value="Transcribed_RNA"/>
</dbReference>
<organism evidence="1">
    <name type="scientific">Arundo donax</name>
    <name type="common">Giant reed</name>
    <name type="synonym">Donax arundinaceus</name>
    <dbReference type="NCBI Taxonomy" id="35708"/>
    <lineage>
        <taxon>Eukaryota</taxon>
        <taxon>Viridiplantae</taxon>
        <taxon>Streptophyta</taxon>
        <taxon>Embryophyta</taxon>
        <taxon>Tracheophyta</taxon>
        <taxon>Spermatophyta</taxon>
        <taxon>Magnoliopsida</taxon>
        <taxon>Liliopsida</taxon>
        <taxon>Poales</taxon>
        <taxon>Poaceae</taxon>
        <taxon>PACMAD clade</taxon>
        <taxon>Arundinoideae</taxon>
        <taxon>Arundineae</taxon>
        <taxon>Arundo</taxon>
    </lineage>
</organism>
<proteinExistence type="predicted"/>
<evidence type="ECO:0000313" key="1">
    <source>
        <dbReference type="EMBL" id="JAD20873.1"/>
    </source>
</evidence>
<name>A0A0A8Y6Y2_ARUDO</name>
<reference evidence="1" key="2">
    <citation type="journal article" date="2015" name="Data Brief">
        <title>Shoot transcriptome of the giant reed, Arundo donax.</title>
        <authorList>
            <person name="Barrero R.A."/>
            <person name="Guerrero F.D."/>
            <person name="Moolhuijzen P."/>
            <person name="Goolsby J.A."/>
            <person name="Tidwell J."/>
            <person name="Bellgard S.E."/>
            <person name="Bellgard M.I."/>
        </authorList>
    </citation>
    <scope>NUCLEOTIDE SEQUENCE</scope>
    <source>
        <tissue evidence="1">Shoot tissue taken approximately 20 cm above the soil surface</tissue>
    </source>
</reference>
<protein>
    <submittedName>
        <fullName evidence="1">Uncharacterized protein</fullName>
    </submittedName>
</protein>
<sequence length="17" mass="1820">MSVPTFPITSGSPKQSR</sequence>
<accession>A0A0A8Y6Y2</accession>
<reference evidence="1" key="1">
    <citation type="submission" date="2014-09" db="EMBL/GenBank/DDBJ databases">
        <authorList>
            <person name="Magalhaes I.L.F."/>
            <person name="Oliveira U."/>
            <person name="Santos F.R."/>
            <person name="Vidigal T.H.D.A."/>
            <person name="Brescovit A.D."/>
            <person name="Santos A.J."/>
        </authorList>
    </citation>
    <scope>NUCLEOTIDE SEQUENCE</scope>
    <source>
        <tissue evidence="1">Shoot tissue taken approximately 20 cm above the soil surface</tissue>
    </source>
</reference>
<dbReference type="AlphaFoldDB" id="A0A0A8Y6Y2"/>